<evidence type="ECO:0000259" key="1">
    <source>
        <dbReference type="PROSITE" id="PS50994"/>
    </source>
</evidence>
<feature type="domain" description="Integrase catalytic" evidence="1">
    <location>
        <begin position="159"/>
        <end position="335"/>
    </location>
</feature>
<dbReference type="Pfam" id="PF13683">
    <property type="entry name" value="rve_3"/>
    <property type="match status" value="1"/>
</dbReference>
<keyword evidence="3" id="KW-1185">Reference proteome</keyword>
<dbReference type="SUPFAM" id="SSF46689">
    <property type="entry name" value="Homeodomain-like"/>
    <property type="match status" value="1"/>
</dbReference>
<name>A0ABX3DD01_9VIBR</name>
<dbReference type="Gene3D" id="3.30.420.10">
    <property type="entry name" value="Ribonuclease H-like superfamily/Ribonuclease H"/>
    <property type="match status" value="1"/>
</dbReference>
<dbReference type="SUPFAM" id="SSF53098">
    <property type="entry name" value="Ribonuclease H-like"/>
    <property type="match status" value="1"/>
</dbReference>
<dbReference type="Proteomes" id="UP000180133">
    <property type="component" value="Unassembled WGS sequence"/>
</dbReference>
<dbReference type="RefSeq" id="WP_071235647.1">
    <property type="nucleotide sequence ID" value="NZ_KV861322.1"/>
</dbReference>
<dbReference type="InterPro" id="IPR012337">
    <property type="entry name" value="RNaseH-like_sf"/>
</dbReference>
<dbReference type="InterPro" id="IPR050900">
    <property type="entry name" value="Transposase_IS3/IS150/IS904"/>
</dbReference>
<dbReference type="InterPro" id="IPR047656">
    <property type="entry name" value="IS481-like_transpos"/>
</dbReference>
<sequence length="346" mass="39587">MLHTSNPIIKHKAGLLNLAEELGNVSKACKVMGVSRDTFYRYQELVETGGIDALINQSRRTPNLKNRVDSETEQAVLKYAIDFPAHGQVRISNELRKLGVFISPSGVRSIWLRNDLENFKKRLIALERQVAENGIILTDEQVAALERKKHDDEACGEIETVHPGYLGSQDTFYVGNLKGVGRIYQQTFVDTYSKVAFAKLYTTKTPITAADMLNDKVLPFFEAHELPMLRILTDRGTEYCGRVEQHDYQLYLAINDIDHTKTKAMSPQTNGICERFHKTILNEFYQVTFRKKLYGSMEELQKDLDEWMDYYNNHRTHQGKMCCGRTPIETLGDGKSIWAEKNLAQI</sequence>
<dbReference type="InterPro" id="IPR009057">
    <property type="entry name" value="Homeodomain-like_sf"/>
</dbReference>
<dbReference type="InterPro" id="IPR001584">
    <property type="entry name" value="Integrase_cat-core"/>
</dbReference>
<comment type="caution">
    <text evidence="2">The sequence shown here is derived from an EMBL/GenBank/DDBJ whole genome shotgun (WGS) entry which is preliminary data.</text>
</comment>
<protein>
    <submittedName>
        <fullName evidence="2">IS481 family transposase</fullName>
    </submittedName>
</protein>
<evidence type="ECO:0000313" key="3">
    <source>
        <dbReference type="Proteomes" id="UP000180133"/>
    </source>
</evidence>
<dbReference type="PANTHER" id="PTHR46889">
    <property type="entry name" value="TRANSPOSASE INSF FOR INSERTION SEQUENCE IS3B-RELATED"/>
    <property type="match status" value="1"/>
</dbReference>
<dbReference type="NCBIfam" id="NF033577">
    <property type="entry name" value="transpos_IS481"/>
    <property type="match status" value="1"/>
</dbReference>
<reference evidence="2 3" key="1">
    <citation type="submission" date="2016-09" db="EMBL/GenBank/DDBJ databases">
        <title>Isolation, identification and antibiotic sensitivity analysis of bacterial pathogen from juvenile Hippocampus erectus with tail-rotted disease.</title>
        <authorList>
            <person name="Yang Q."/>
        </authorList>
    </citation>
    <scope>NUCLEOTIDE SEQUENCE [LARGE SCALE GENOMIC DNA]</scope>
    <source>
        <strain evidence="2 3">HM-10</strain>
    </source>
</reference>
<dbReference type="EMBL" id="MKFT01000004">
    <property type="protein sequence ID" value="OHY94860.1"/>
    <property type="molecule type" value="Genomic_DNA"/>
</dbReference>
<dbReference type="PANTHER" id="PTHR46889:SF4">
    <property type="entry name" value="TRANSPOSASE INSO FOR INSERTION SEQUENCE ELEMENT IS911B-RELATED"/>
    <property type="match status" value="1"/>
</dbReference>
<dbReference type="PROSITE" id="PS50994">
    <property type="entry name" value="INTEGRASE"/>
    <property type="match status" value="1"/>
</dbReference>
<proteinExistence type="predicted"/>
<dbReference type="InterPro" id="IPR036397">
    <property type="entry name" value="RNaseH_sf"/>
</dbReference>
<gene>
    <name evidence="2" type="ORF">BI375_14505</name>
</gene>
<evidence type="ECO:0000313" key="2">
    <source>
        <dbReference type="EMBL" id="OHY94860.1"/>
    </source>
</evidence>
<dbReference type="Pfam" id="PF13551">
    <property type="entry name" value="HTH_29"/>
    <property type="match status" value="1"/>
</dbReference>
<organism evidence="2 3">
    <name type="scientific">Vibrio rotiferianus</name>
    <dbReference type="NCBI Taxonomy" id="190895"/>
    <lineage>
        <taxon>Bacteria</taxon>
        <taxon>Pseudomonadati</taxon>
        <taxon>Pseudomonadota</taxon>
        <taxon>Gammaproteobacteria</taxon>
        <taxon>Vibrionales</taxon>
        <taxon>Vibrionaceae</taxon>
        <taxon>Vibrio</taxon>
    </lineage>
</organism>
<accession>A0ABX3DD01</accession>